<organism evidence="1 2">
    <name type="scientific">Stygiolobus caldivivus</name>
    <dbReference type="NCBI Taxonomy" id="2824673"/>
    <lineage>
        <taxon>Archaea</taxon>
        <taxon>Thermoproteota</taxon>
        <taxon>Thermoprotei</taxon>
        <taxon>Sulfolobales</taxon>
        <taxon>Sulfolobaceae</taxon>
        <taxon>Stygiolobus</taxon>
    </lineage>
</organism>
<accession>A0A8D5ZKM3</accession>
<sequence>MKRLIVLIFSLIAIGVVVPANAYAPFMAQPLYLNIYPIYTVINVVNTTYIGATSYFHNNVTEIVNFVAHNSTMKIELYNATTGVQIGCISVIIPPQFYKYVYYSPQYGSAIFLINVTDNDTFYKVPVAYLHLGLYSVENASGYNVNCIYEIPIGSLYTLSGGVYVYVNTTSFFNKYLNGVQTITSDVKADIEGVYAFIFVS</sequence>
<dbReference type="RefSeq" id="WP_221288180.1">
    <property type="nucleotide sequence ID" value="NZ_AP024597.1"/>
</dbReference>
<proteinExistence type="predicted"/>
<gene>
    <name evidence="1" type="ORF">KN1_27290</name>
</gene>
<reference evidence="1 2" key="1">
    <citation type="submission" date="2021-04" db="EMBL/GenBank/DDBJ databases">
        <title>Complete genome sequence of Stygiolobus sp. KN-1.</title>
        <authorList>
            <person name="Nakamura K."/>
            <person name="Sakai H."/>
            <person name="Kurosawa N."/>
        </authorList>
    </citation>
    <scope>NUCLEOTIDE SEQUENCE [LARGE SCALE GENOMIC DNA]</scope>
    <source>
        <strain evidence="1 2">KN-1</strain>
    </source>
</reference>
<evidence type="ECO:0000313" key="1">
    <source>
        <dbReference type="EMBL" id="BCU71432.1"/>
    </source>
</evidence>
<protein>
    <submittedName>
        <fullName evidence="1">Uncharacterized protein</fullName>
    </submittedName>
</protein>
<dbReference type="AlphaFoldDB" id="A0A8D5ZKM3"/>
<dbReference type="GeneID" id="66164453"/>
<keyword evidence="2" id="KW-1185">Reference proteome</keyword>
<dbReference type="EMBL" id="AP024597">
    <property type="protein sequence ID" value="BCU71432.1"/>
    <property type="molecule type" value="Genomic_DNA"/>
</dbReference>
<name>A0A8D5ZKM3_9CREN</name>
<dbReference type="Proteomes" id="UP000825123">
    <property type="component" value="Chromosome"/>
</dbReference>
<dbReference type="KEGG" id="csty:KN1_27290"/>
<evidence type="ECO:0000313" key="2">
    <source>
        <dbReference type="Proteomes" id="UP000825123"/>
    </source>
</evidence>